<dbReference type="Proteomes" id="UP000214646">
    <property type="component" value="Unassembled WGS sequence"/>
</dbReference>
<dbReference type="AlphaFoldDB" id="A0A225EAQ7"/>
<dbReference type="OrthoDB" id="296928at2"/>
<evidence type="ECO:0000313" key="2">
    <source>
        <dbReference type="Proteomes" id="UP000214646"/>
    </source>
</evidence>
<gene>
    <name evidence="1" type="ORF">FRUB_01818</name>
</gene>
<evidence type="ECO:0000313" key="1">
    <source>
        <dbReference type="EMBL" id="OWK45487.1"/>
    </source>
</evidence>
<protein>
    <submittedName>
        <fullName evidence="1">Uncharacterized protein</fullName>
    </submittedName>
</protein>
<proteinExistence type="predicted"/>
<sequence>MNGSSSPVARAWNPLFAICLGLVGFSAGGIAPAGDLPGSGGDLAANVKKLKMPGVLKIVPYIVCAAQCQKMGKEKACEQLAKIAKTVERDNGEIAILCRLLFTNKPKQRFRGPGLGEPVYYGGTKDGDWPSILFEFVDDVPLCVIHGYNLQGHPESSADYLKYCLENCDWSERQFDGINQKDIEAAFTKLWISNKWKKQLTEYERKELRFQIE</sequence>
<keyword evidence="2" id="KW-1185">Reference proteome</keyword>
<name>A0A225EAQ7_9BACT</name>
<dbReference type="RefSeq" id="WP_088253213.1">
    <property type="nucleotide sequence ID" value="NZ_NIDE01000002.1"/>
</dbReference>
<accession>A0A225EAQ7</accession>
<comment type="caution">
    <text evidence="1">The sequence shown here is derived from an EMBL/GenBank/DDBJ whole genome shotgun (WGS) entry which is preliminary data.</text>
</comment>
<organism evidence="1 2">
    <name type="scientific">Fimbriiglobus ruber</name>
    <dbReference type="NCBI Taxonomy" id="1908690"/>
    <lineage>
        <taxon>Bacteria</taxon>
        <taxon>Pseudomonadati</taxon>
        <taxon>Planctomycetota</taxon>
        <taxon>Planctomycetia</taxon>
        <taxon>Gemmatales</taxon>
        <taxon>Gemmataceae</taxon>
        <taxon>Fimbriiglobus</taxon>
    </lineage>
</organism>
<reference evidence="2" key="1">
    <citation type="submission" date="2017-06" db="EMBL/GenBank/DDBJ databases">
        <title>Genome analysis of Fimbriiglobus ruber SP5, the first member of the order Planctomycetales with confirmed chitinolytic capability.</title>
        <authorList>
            <person name="Ravin N.V."/>
            <person name="Rakitin A.L."/>
            <person name="Ivanova A.A."/>
            <person name="Beletsky A.V."/>
            <person name="Kulichevskaya I.S."/>
            <person name="Mardanov A.V."/>
            <person name="Dedysh S.N."/>
        </authorList>
    </citation>
    <scope>NUCLEOTIDE SEQUENCE [LARGE SCALE GENOMIC DNA]</scope>
    <source>
        <strain evidence="2">SP5</strain>
    </source>
</reference>
<dbReference type="EMBL" id="NIDE01000002">
    <property type="protein sequence ID" value="OWK45487.1"/>
    <property type="molecule type" value="Genomic_DNA"/>
</dbReference>